<dbReference type="EMBL" id="HBUF01122636">
    <property type="protein sequence ID" value="CAG6642472.1"/>
    <property type="molecule type" value="Transcribed_RNA"/>
</dbReference>
<protein>
    <recommendedName>
        <fullName evidence="1">RNA-directed DNA polymerase</fullName>
        <ecNumber evidence="1">2.7.7.49</ecNumber>
    </recommendedName>
</protein>
<evidence type="ECO:0000259" key="3">
    <source>
        <dbReference type="PROSITE" id="PS50994"/>
    </source>
</evidence>
<proteinExistence type="predicted"/>
<dbReference type="Pfam" id="PF00665">
    <property type="entry name" value="rve"/>
    <property type="match status" value="1"/>
</dbReference>
<evidence type="ECO:0000313" key="4">
    <source>
        <dbReference type="EMBL" id="CAG6642472.1"/>
    </source>
</evidence>
<organism evidence="4">
    <name type="scientific">Cacopsylla melanoneura</name>
    <dbReference type="NCBI Taxonomy" id="428564"/>
    <lineage>
        <taxon>Eukaryota</taxon>
        <taxon>Metazoa</taxon>
        <taxon>Ecdysozoa</taxon>
        <taxon>Arthropoda</taxon>
        <taxon>Hexapoda</taxon>
        <taxon>Insecta</taxon>
        <taxon>Pterygota</taxon>
        <taxon>Neoptera</taxon>
        <taxon>Paraneoptera</taxon>
        <taxon>Hemiptera</taxon>
        <taxon>Sternorrhyncha</taxon>
        <taxon>Psylloidea</taxon>
        <taxon>Psyllidae</taxon>
        <taxon>Psyllinae</taxon>
        <taxon>Cacopsylla</taxon>
    </lineage>
</organism>
<dbReference type="GO" id="GO:0003676">
    <property type="term" value="F:nucleic acid binding"/>
    <property type="evidence" value="ECO:0007669"/>
    <property type="project" value="InterPro"/>
</dbReference>
<reference evidence="4" key="1">
    <citation type="submission" date="2021-05" db="EMBL/GenBank/DDBJ databases">
        <authorList>
            <person name="Alioto T."/>
            <person name="Alioto T."/>
            <person name="Gomez Garrido J."/>
        </authorList>
    </citation>
    <scope>NUCLEOTIDE SEQUENCE</scope>
</reference>
<dbReference type="Gene3D" id="1.10.340.70">
    <property type="match status" value="1"/>
</dbReference>
<evidence type="ECO:0000256" key="1">
    <source>
        <dbReference type="ARBA" id="ARBA00012493"/>
    </source>
</evidence>
<dbReference type="EC" id="2.7.7.49" evidence="1"/>
<feature type="compositionally biased region" description="Low complexity" evidence="2">
    <location>
        <begin position="314"/>
        <end position="332"/>
    </location>
</feature>
<dbReference type="SUPFAM" id="SSF53098">
    <property type="entry name" value="Ribonuclease H-like"/>
    <property type="match status" value="1"/>
</dbReference>
<dbReference type="InterPro" id="IPR036397">
    <property type="entry name" value="RNaseH_sf"/>
</dbReference>
<dbReference type="AlphaFoldDB" id="A0A8D8R3D4"/>
<name>A0A8D8R3D4_9HEMI</name>
<dbReference type="FunFam" id="3.30.420.10:FF:000063">
    <property type="entry name" value="Retrovirus-related Pol polyprotein from transposon 297-like Protein"/>
    <property type="match status" value="1"/>
</dbReference>
<feature type="region of interest" description="Disordered" evidence="2">
    <location>
        <begin position="314"/>
        <end position="350"/>
    </location>
</feature>
<dbReference type="InterPro" id="IPR001584">
    <property type="entry name" value="Integrase_cat-core"/>
</dbReference>
<dbReference type="GO" id="GO:0015074">
    <property type="term" value="P:DNA integration"/>
    <property type="evidence" value="ECO:0007669"/>
    <property type="project" value="InterPro"/>
</dbReference>
<dbReference type="EMBL" id="HBUF01122637">
    <property type="protein sequence ID" value="CAG6642474.1"/>
    <property type="molecule type" value="Transcribed_RNA"/>
</dbReference>
<dbReference type="PROSITE" id="PS50994">
    <property type="entry name" value="INTEGRASE"/>
    <property type="match status" value="1"/>
</dbReference>
<dbReference type="PANTHER" id="PTHR37984:SF8">
    <property type="entry name" value="CCHC-TYPE DOMAIN-CONTAINING PROTEIN"/>
    <property type="match status" value="1"/>
</dbReference>
<dbReference type="PANTHER" id="PTHR37984">
    <property type="entry name" value="PROTEIN CBG26694"/>
    <property type="match status" value="1"/>
</dbReference>
<dbReference type="InterPro" id="IPR012337">
    <property type="entry name" value="RNaseH-like_sf"/>
</dbReference>
<dbReference type="InterPro" id="IPR041588">
    <property type="entry name" value="Integrase_H2C2"/>
</dbReference>
<dbReference type="GO" id="GO:0003964">
    <property type="term" value="F:RNA-directed DNA polymerase activity"/>
    <property type="evidence" value="ECO:0007669"/>
    <property type="project" value="UniProtKB-EC"/>
</dbReference>
<dbReference type="EMBL" id="HBUF01122638">
    <property type="protein sequence ID" value="CAG6642476.1"/>
    <property type="molecule type" value="Transcribed_RNA"/>
</dbReference>
<feature type="domain" description="Integrase catalytic" evidence="3">
    <location>
        <begin position="43"/>
        <end position="219"/>
    </location>
</feature>
<evidence type="ECO:0000256" key="2">
    <source>
        <dbReference type="SAM" id="MobiDB-lite"/>
    </source>
</evidence>
<dbReference type="Pfam" id="PF17921">
    <property type="entry name" value="Integrase_H2C2"/>
    <property type="match status" value="1"/>
</dbReference>
<dbReference type="Gene3D" id="3.30.420.10">
    <property type="entry name" value="Ribonuclease H-like superfamily/Ribonuclease H"/>
    <property type="match status" value="1"/>
</dbReference>
<dbReference type="InterPro" id="IPR050951">
    <property type="entry name" value="Retrovirus_Pol_polyprotein"/>
</dbReference>
<accession>A0A8D8R3D4</accession>
<sequence length="384" mass="44039">MLLKIHEGHLGINFSCNRAKDIIFWPNMLMQIKNMCESCYTCQTHQPNNCREEIIFHDVPDLPWSKLGCDLFEFNKQQYLLLVDYYSKFVEIAKLNSISTQNVILHMKSIFSRHGIPKLIICDSGSQFTSKEFQNFSSEYEFEFLCSSPYHHQSNGLAEAHVKIVKNLLKKALDDNSDPYLALLSLRNTPKNNSPSPAHLLFSRALRTRLPVSSKNLKPVITPRNKENDEINQDRIRNNYNARSKNLKDIGIGTDVLFKKDVHPKAPWVKGKVINKNIDKYRSYTVADENDYQFNRNRIHLRFFKNNNVVVPCSSQSSLTTPSSTNNNNPQPVISPSTPLSSRPPQPPVVDRSNIVVDRSNIVLSSIGQLFSVVRPNHFFRFSS</sequence>